<dbReference type="SMART" id="SM00298">
    <property type="entry name" value="CHROMO"/>
    <property type="match status" value="2"/>
</dbReference>
<evidence type="ECO:0000256" key="1">
    <source>
        <dbReference type="ARBA" id="ARBA00004123"/>
    </source>
</evidence>
<dbReference type="STRING" id="1257118.L8H727"/>
<evidence type="ECO:0000256" key="3">
    <source>
        <dbReference type="ARBA" id="ARBA00023163"/>
    </source>
</evidence>
<dbReference type="InterPro" id="IPR051219">
    <property type="entry name" value="Heterochromatin_chromo-domain"/>
</dbReference>
<feature type="compositionally biased region" description="Low complexity" evidence="5">
    <location>
        <begin position="736"/>
        <end position="757"/>
    </location>
</feature>
<evidence type="ECO:0000313" key="7">
    <source>
        <dbReference type="EMBL" id="ELR21027.1"/>
    </source>
</evidence>
<proteinExistence type="predicted"/>
<feature type="compositionally biased region" description="Low complexity" evidence="5">
    <location>
        <begin position="527"/>
        <end position="540"/>
    </location>
</feature>
<keyword evidence="8" id="KW-1185">Reference proteome</keyword>
<dbReference type="EMBL" id="KB007908">
    <property type="protein sequence ID" value="ELR21027.1"/>
    <property type="molecule type" value="Genomic_DNA"/>
</dbReference>
<comment type="subcellular location">
    <subcellularLocation>
        <location evidence="1">Nucleus</location>
    </subcellularLocation>
</comment>
<feature type="compositionally biased region" description="Acidic residues" evidence="5">
    <location>
        <begin position="619"/>
        <end position="628"/>
    </location>
</feature>
<dbReference type="GeneID" id="14921902"/>
<feature type="compositionally biased region" description="Polar residues" evidence="5">
    <location>
        <begin position="654"/>
        <end position="664"/>
    </location>
</feature>
<dbReference type="PANTHER" id="PTHR22812">
    <property type="entry name" value="CHROMOBOX PROTEIN"/>
    <property type="match status" value="1"/>
</dbReference>
<feature type="compositionally biased region" description="Basic and acidic residues" evidence="5">
    <location>
        <begin position="685"/>
        <end position="702"/>
    </location>
</feature>
<evidence type="ECO:0000313" key="8">
    <source>
        <dbReference type="Proteomes" id="UP000011083"/>
    </source>
</evidence>
<dbReference type="Gene3D" id="3.90.980.20">
    <property type="match status" value="1"/>
</dbReference>
<feature type="region of interest" description="Disordered" evidence="5">
    <location>
        <begin position="225"/>
        <end position="254"/>
    </location>
</feature>
<feature type="domain" description="Chromo" evidence="6">
    <location>
        <begin position="272"/>
        <end position="330"/>
    </location>
</feature>
<dbReference type="KEGG" id="acan:ACA1_281210"/>
<dbReference type="InterPro" id="IPR018866">
    <property type="entry name" value="Znf-4CXXC_R1"/>
</dbReference>
<organism evidence="7 8">
    <name type="scientific">Acanthamoeba castellanii (strain ATCC 30010 / Neff)</name>
    <dbReference type="NCBI Taxonomy" id="1257118"/>
    <lineage>
        <taxon>Eukaryota</taxon>
        <taxon>Amoebozoa</taxon>
        <taxon>Discosea</taxon>
        <taxon>Longamoebia</taxon>
        <taxon>Centramoebida</taxon>
        <taxon>Acanthamoebidae</taxon>
        <taxon>Acanthamoeba</taxon>
    </lineage>
</organism>
<dbReference type="AlphaFoldDB" id="L8H727"/>
<dbReference type="InterPro" id="IPR000953">
    <property type="entry name" value="Chromo/chromo_shadow_dom"/>
</dbReference>
<keyword evidence="2" id="KW-0805">Transcription regulation</keyword>
<dbReference type="Proteomes" id="UP000011083">
    <property type="component" value="Unassembled WGS sequence"/>
</dbReference>
<dbReference type="VEuPathDB" id="AmoebaDB:ACA1_281210"/>
<feature type="region of interest" description="Disordered" evidence="5">
    <location>
        <begin position="616"/>
        <end position="708"/>
    </location>
</feature>
<protein>
    <submittedName>
        <fullName evidence="7">Chromo' (CHRromatin Organization MOdifier) domain containing protein</fullName>
    </submittedName>
</protein>
<dbReference type="Pfam" id="PF10497">
    <property type="entry name" value="zf-4CXXC_R1"/>
    <property type="match status" value="1"/>
</dbReference>
<feature type="region of interest" description="Disordered" evidence="5">
    <location>
        <begin position="1"/>
        <end position="25"/>
    </location>
</feature>
<feature type="region of interest" description="Disordered" evidence="5">
    <location>
        <begin position="509"/>
        <end position="542"/>
    </location>
</feature>
<name>L8H727_ACACF</name>
<keyword evidence="3" id="KW-0804">Transcription</keyword>
<dbReference type="OrthoDB" id="5427872at2759"/>
<dbReference type="PROSITE" id="PS50013">
    <property type="entry name" value="CHROMO_2"/>
    <property type="match status" value="1"/>
</dbReference>
<dbReference type="SUPFAM" id="SSF54160">
    <property type="entry name" value="Chromo domain-like"/>
    <property type="match status" value="2"/>
</dbReference>
<reference evidence="7 8" key="1">
    <citation type="journal article" date="2013" name="Genome Biol.">
        <title>Genome of Acanthamoeba castellanii highlights extensive lateral gene transfer and early evolution of tyrosine kinase signaling.</title>
        <authorList>
            <person name="Clarke M."/>
            <person name="Lohan A.J."/>
            <person name="Liu B."/>
            <person name="Lagkouvardos I."/>
            <person name="Roy S."/>
            <person name="Zafar N."/>
            <person name="Bertelli C."/>
            <person name="Schilde C."/>
            <person name="Kianianmomeni A."/>
            <person name="Burglin T.R."/>
            <person name="Frech C."/>
            <person name="Turcotte B."/>
            <person name="Kopec K.O."/>
            <person name="Synnott J.M."/>
            <person name="Choo C."/>
            <person name="Paponov I."/>
            <person name="Finkler A."/>
            <person name="Soon Heng Tan C."/>
            <person name="Hutchins A.P."/>
            <person name="Weinmeier T."/>
            <person name="Rattei T."/>
            <person name="Chu J.S."/>
            <person name="Gimenez G."/>
            <person name="Irimia M."/>
            <person name="Rigden D.J."/>
            <person name="Fitzpatrick D.A."/>
            <person name="Lorenzo-Morales J."/>
            <person name="Bateman A."/>
            <person name="Chiu C.H."/>
            <person name="Tang P."/>
            <person name="Hegemann P."/>
            <person name="Fromm H."/>
            <person name="Raoult D."/>
            <person name="Greub G."/>
            <person name="Miranda-Saavedra D."/>
            <person name="Chen N."/>
            <person name="Nash P."/>
            <person name="Ginger M.L."/>
            <person name="Horn M."/>
            <person name="Schaap P."/>
            <person name="Caler L."/>
            <person name="Loftus B."/>
        </authorList>
    </citation>
    <scope>NUCLEOTIDE SEQUENCE [LARGE SCALE GENOMIC DNA]</scope>
    <source>
        <strain evidence="7 8">Neff</strain>
    </source>
</reference>
<gene>
    <name evidence="7" type="ORF">ACA1_281210</name>
</gene>
<dbReference type="InterPro" id="IPR023780">
    <property type="entry name" value="Chromo_domain"/>
</dbReference>
<feature type="region of interest" description="Disordered" evidence="5">
    <location>
        <begin position="725"/>
        <end position="773"/>
    </location>
</feature>
<evidence type="ECO:0000256" key="4">
    <source>
        <dbReference type="ARBA" id="ARBA00023242"/>
    </source>
</evidence>
<dbReference type="RefSeq" id="XP_004344770.1">
    <property type="nucleotide sequence ID" value="XM_004344720.1"/>
</dbReference>
<dbReference type="InterPro" id="IPR016197">
    <property type="entry name" value="Chromo-like_dom_sf"/>
</dbReference>
<dbReference type="Gene3D" id="2.40.50.40">
    <property type="match status" value="2"/>
</dbReference>
<evidence type="ECO:0000256" key="5">
    <source>
        <dbReference type="SAM" id="MobiDB-lite"/>
    </source>
</evidence>
<evidence type="ECO:0000256" key="2">
    <source>
        <dbReference type="ARBA" id="ARBA00023015"/>
    </source>
</evidence>
<accession>L8H727</accession>
<sequence>MEADTPVLTPNGMPGKMERPKAQARRRGPFIFEDSTPRSEFEEFEVITATEARFLNVSSKIEAFRIPLQPHRPLGSPNATSLSSSSSSILISADELTSDLNGATKLVEMKCFICGASLQLPSYAALQKKCHLKCSNCETGETHAKNWMDIILTALYNLEILHQRQYFHCKSEICAFIDHHWSSICPERARTPTWGNTVMSQISTHPELFQSHQRGSGYWALKRSSPLDKEASKSKEAEGEKDVRGDKRAENKNKRRSDLKVLGEEDEESQEYFIEEILSKRIRKGSVEYFVKWEGLADVENSWEKAQDIECSELVQDFESEARKNPLWKEGSGLCLKRKREELDEKSEKKARRLSKKQTRIPVSQWCHQCLRHKPVIMCCDGVATGKCGMQYCERCLEKHYDEEIVVLQKAKGEWMCPRCRGICCCAACDPEKGQAKQRPEGKAKRGEKEPVISRIIARCKIEGTNEWEYLVHYKGRAESENRWVRSSQMDLPPHLKKRYRNTLKMRVTKKNVREPPTPEPRQSHSKTGTPGGRTRTPKGLRTSDFDISRVVFDDQVHRIFVPEKPEVATPAWRVVTDSPAPNGATALYGEKRESNGDSIATSVVEVDDALVSLRDLDEGSSSEDTSDEAFTRRHSRYETVYNASEPKARRRGSMTSRKSSTGNKKGGGRRDGDEQHSSTPTLRQPRDRRNSRLGVERRRSDSQLVHYGSDDLAIPDVMRVDLQDESSASLDQMDVVSTTTSSEAVSTSSSASSASVPPTPTPATPLTEISAT</sequence>
<keyword evidence="4" id="KW-0539">Nucleus</keyword>
<evidence type="ECO:0000259" key="6">
    <source>
        <dbReference type="PROSITE" id="PS50013"/>
    </source>
</evidence>
<dbReference type="GO" id="GO:0005634">
    <property type="term" value="C:nucleus"/>
    <property type="evidence" value="ECO:0007669"/>
    <property type="project" value="UniProtKB-SubCell"/>
</dbReference>
<dbReference type="Pfam" id="PF00385">
    <property type="entry name" value="Chromo"/>
    <property type="match status" value="1"/>
</dbReference>